<dbReference type="PANTHER" id="PTHR46518:SF1">
    <property type="entry name" value="OUTER DYNEIN ARM-DOCKING COMPLEX SUBUNIT 3"/>
    <property type="match status" value="1"/>
</dbReference>
<dbReference type="GO" id="GO:0036064">
    <property type="term" value="C:ciliary basal body"/>
    <property type="evidence" value="ECO:0007669"/>
    <property type="project" value="TreeGrafter"/>
</dbReference>
<reference evidence="2" key="1">
    <citation type="submission" date="2025-08" db="UniProtKB">
        <authorList>
            <consortium name="RefSeq"/>
        </authorList>
    </citation>
    <scope>IDENTIFICATION</scope>
    <source>
        <strain evidence="2">USDA-PBARC FA_bdor</strain>
        <tissue evidence="2">Whole organism</tissue>
    </source>
</reference>
<dbReference type="Proteomes" id="UP000694866">
    <property type="component" value="Unplaced"/>
</dbReference>
<keyword evidence="1" id="KW-1185">Reference proteome</keyword>
<gene>
    <name evidence="2" type="primary">LOC105272982</name>
</gene>
<feature type="non-terminal residue" evidence="2">
    <location>
        <position position="1"/>
    </location>
</feature>
<sequence>LELTRLNDENEVQSLPEPDADHQSLIALYQEAQSNEIAAKAVNRTYQSMLRILEKERICFDSVLKALKGDRVEQCTVLLRTMTLGQLAAEDLDDTRQRYKRMANDVWKNMKEREKNLKRARTKVENLWQHAQSLVRVESDMDYAGKMKGGKQPVADEQLRRQIDELETTFERVKDALMIRSSDEILAR</sequence>
<dbReference type="GO" id="GO:0003341">
    <property type="term" value="P:cilium movement"/>
    <property type="evidence" value="ECO:0007669"/>
    <property type="project" value="InterPro"/>
</dbReference>
<proteinExistence type="predicted"/>
<protein>
    <submittedName>
        <fullName evidence="2">Uncharacterized protein</fullName>
    </submittedName>
</protein>
<dbReference type="PANTHER" id="PTHR46518">
    <property type="entry name" value="COILED-COIL DOMAIN-CONTAINING PROTEIN 151"/>
    <property type="match status" value="1"/>
</dbReference>
<dbReference type="GeneID" id="105272982"/>
<dbReference type="AlphaFoldDB" id="A0A9R1TPT2"/>
<dbReference type="GO" id="GO:0036158">
    <property type="term" value="P:outer dynein arm assembly"/>
    <property type="evidence" value="ECO:0007669"/>
    <property type="project" value="InterPro"/>
</dbReference>
<dbReference type="GO" id="GO:0035253">
    <property type="term" value="C:ciliary rootlet"/>
    <property type="evidence" value="ECO:0007669"/>
    <property type="project" value="TreeGrafter"/>
</dbReference>
<dbReference type="OrthoDB" id="7447178at2759"/>
<name>A0A9R1TPT2_9HYME</name>
<dbReference type="GO" id="GO:0097542">
    <property type="term" value="C:ciliary tip"/>
    <property type="evidence" value="ECO:0007669"/>
    <property type="project" value="TreeGrafter"/>
</dbReference>
<dbReference type="RefSeq" id="XP_011313517.1">
    <property type="nucleotide sequence ID" value="XM_011315215.1"/>
</dbReference>
<dbReference type="KEGG" id="fas:105272982"/>
<evidence type="ECO:0000313" key="1">
    <source>
        <dbReference type="Proteomes" id="UP000694866"/>
    </source>
</evidence>
<organism evidence="1 2">
    <name type="scientific">Fopius arisanus</name>
    <dbReference type="NCBI Taxonomy" id="64838"/>
    <lineage>
        <taxon>Eukaryota</taxon>
        <taxon>Metazoa</taxon>
        <taxon>Ecdysozoa</taxon>
        <taxon>Arthropoda</taxon>
        <taxon>Hexapoda</taxon>
        <taxon>Insecta</taxon>
        <taxon>Pterygota</taxon>
        <taxon>Neoptera</taxon>
        <taxon>Endopterygota</taxon>
        <taxon>Hymenoptera</taxon>
        <taxon>Apocrita</taxon>
        <taxon>Ichneumonoidea</taxon>
        <taxon>Braconidae</taxon>
        <taxon>Opiinae</taxon>
        <taxon>Fopius</taxon>
    </lineage>
</organism>
<accession>A0A9R1TPT2</accession>
<evidence type="ECO:0000313" key="2">
    <source>
        <dbReference type="RefSeq" id="XP_011313517.1"/>
    </source>
</evidence>
<dbReference type="InterPro" id="IPR033192">
    <property type="entry name" value="ODAD3"/>
</dbReference>